<dbReference type="PANTHER" id="PTHR32194">
    <property type="entry name" value="METALLOPROTEASE TLDD"/>
    <property type="match status" value="1"/>
</dbReference>
<dbReference type="PANTHER" id="PTHR32194:SF2">
    <property type="entry name" value="PROTEASOME SUBUNIT BETA TYPE-1"/>
    <property type="match status" value="1"/>
</dbReference>
<protein>
    <recommendedName>
        <fullName evidence="6">Proteasome subunit beta</fullName>
    </recommendedName>
</protein>
<dbReference type="SUPFAM" id="SSF56235">
    <property type="entry name" value="N-terminal nucleophile aminohydrolases (Ntn hydrolases)"/>
    <property type="match status" value="1"/>
</dbReference>
<dbReference type="CDD" id="cd03758">
    <property type="entry name" value="proteasome_beta_type_2"/>
    <property type="match status" value="1"/>
</dbReference>
<comment type="subcellular location">
    <subcellularLocation>
        <location evidence="6">Cytoplasm</location>
    </subcellularLocation>
    <subcellularLocation>
        <location evidence="6">Nucleus</location>
    </subcellularLocation>
</comment>
<comment type="function">
    <text evidence="4">Non-catalytic component of the proteasome, a multicatalytic proteinase complex which is characterized by its ability to cleave peptides with Arg, Phe, Tyr, Leu, and Glu adjacent to the leaving group at neutral or slightly basic pH. The proteasome has an ATP-dependent proteolytic activity.</text>
</comment>
<keyword evidence="2 6" id="KW-0647">Proteasome</keyword>
<comment type="subunit">
    <text evidence="5">The 26S proteasome consists of a 20S proteasome core and two 19S regulatory subunits. The 20S proteasome core is composed of 28 subunits that are arranged in four stacked rings, resulting in a barrel-shaped structure. The two end rings are each formed by seven alpha subunits, and the two central rings are each formed by seven beta subunits. The catalytic chamber with the active sites is on the inside of the barrel.</text>
</comment>
<keyword evidence="8" id="KW-1185">Reference proteome</keyword>
<dbReference type="PROSITE" id="PS51476">
    <property type="entry name" value="PROTEASOME_BETA_2"/>
    <property type="match status" value="1"/>
</dbReference>
<proteinExistence type="inferred from homology"/>
<dbReference type="KEGG" id="dpl:KGM_202226"/>
<evidence type="ECO:0000256" key="5">
    <source>
        <dbReference type="ARBA" id="ARBA00026071"/>
    </source>
</evidence>
<dbReference type="InterPro" id="IPR001353">
    <property type="entry name" value="Proteasome_sua/b"/>
</dbReference>
<dbReference type="Proteomes" id="UP000007151">
    <property type="component" value="Unassembled WGS sequence"/>
</dbReference>
<dbReference type="PROSITE" id="PS00854">
    <property type="entry name" value="PROTEASOME_BETA_1"/>
    <property type="match status" value="1"/>
</dbReference>
<dbReference type="EMBL" id="AGBW02010179">
    <property type="protein sequence ID" value="OWR49026.1"/>
    <property type="molecule type" value="Genomic_DNA"/>
</dbReference>
<dbReference type="GO" id="GO:0010498">
    <property type="term" value="P:proteasomal protein catabolic process"/>
    <property type="evidence" value="ECO:0007669"/>
    <property type="project" value="InterPro"/>
</dbReference>
<dbReference type="STRING" id="278856.A0A212F5L6"/>
<dbReference type="OrthoDB" id="268428at2759"/>
<dbReference type="eggNOG" id="KOG0177">
    <property type="taxonomic scope" value="Eukaryota"/>
</dbReference>
<sequence length="209" mass="23262">MSNTSLLFQCLLGIRCNDFTMIAADQTNTQGVLVMRDDDDRLLEIADKIVLGVNGTTGDIVQFTQFVAKNLRLYEMRNKYGLDSRAVIHFTRKIMADGLRDGNPCLLNVLMAGYDDEAGSQLYSMDFLASYVSAPFAVHGLGGFLSLSILDNYYKPTLTEIEAYEVIKLCVSEIQNRLFLNLSNFGVKSVTKWGVKTLPTINPTTFSSK</sequence>
<dbReference type="Pfam" id="PF00227">
    <property type="entry name" value="Proteasome"/>
    <property type="match status" value="1"/>
</dbReference>
<evidence type="ECO:0000313" key="8">
    <source>
        <dbReference type="Proteomes" id="UP000007151"/>
    </source>
</evidence>
<dbReference type="AlphaFoldDB" id="A0A212F5L6"/>
<evidence type="ECO:0000256" key="4">
    <source>
        <dbReference type="ARBA" id="ARBA00024953"/>
    </source>
</evidence>
<name>A0A212F5L6_DANPL</name>
<organism evidence="7 8">
    <name type="scientific">Danaus plexippus plexippus</name>
    <dbReference type="NCBI Taxonomy" id="278856"/>
    <lineage>
        <taxon>Eukaryota</taxon>
        <taxon>Metazoa</taxon>
        <taxon>Ecdysozoa</taxon>
        <taxon>Arthropoda</taxon>
        <taxon>Hexapoda</taxon>
        <taxon>Insecta</taxon>
        <taxon>Pterygota</taxon>
        <taxon>Neoptera</taxon>
        <taxon>Endopterygota</taxon>
        <taxon>Lepidoptera</taxon>
        <taxon>Glossata</taxon>
        <taxon>Ditrysia</taxon>
        <taxon>Papilionoidea</taxon>
        <taxon>Nymphalidae</taxon>
        <taxon>Danainae</taxon>
        <taxon>Danaini</taxon>
        <taxon>Danaina</taxon>
        <taxon>Danaus</taxon>
        <taxon>Danaus</taxon>
    </lineage>
</organism>
<keyword evidence="1 6" id="KW-0963">Cytoplasm</keyword>
<evidence type="ECO:0000256" key="3">
    <source>
        <dbReference type="ARBA" id="ARBA00023242"/>
    </source>
</evidence>
<dbReference type="InterPro" id="IPR023333">
    <property type="entry name" value="Proteasome_suB-type"/>
</dbReference>
<evidence type="ECO:0000256" key="2">
    <source>
        <dbReference type="ARBA" id="ARBA00022942"/>
    </source>
</evidence>
<gene>
    <name evidence="7" type="ORF">KGM_202226</name>
</gene>
<comment type="subunit">
    <text evidence="6">Component of the proteasome complex.</text>
</comment>
<dbReference type="GO" id="GO:0005634">
    <property type="term" value="C:nucleus"/>
    <property type="evidence" value="ECO:0007669"/>
    <property type="project" value="UniProtKB-SubCell"/>
</dbReference>
<evidence type="ECO:0000256" key="6">
    <source>
        <dbReference type="RuleBase" id="RU004203"/>
    </source>
</evidence>
<comment type="function">
    <text evidence="6">Component of the proteasome, a multicatalytic proteinase complex which is characterized by its ability to cleave peptides with Arg, Phe, Tyr, Leu, and Glu adjacent to the leaving group at neutral or slightly basic pH. The proteasome has an ATP-dependent proteolytic activity.</text>
</comment>
<dbReference type="GO" id="GO:0005839">
    <property type="term" value="C:proteasome core complex"/>
    <property type="evidence" value="ECO:0007669"/>
    <property type="project" value="InterPro"/>
</dbReference>
<reference evidence="7 8" key="1">
    <citation type="journal article" date="2011" name="Cell">
        <title>The monarch butterfly genome yields insights into long-distance migration.</title>
        <authorList>
            <person name="Zhan S."/>
            <person name="Merlin C."/>
            <person name="Boore J.L."/>
            <person name="Reppert S.M."/>
        </authorList>
    </citation>
    <scope>NUCLEOTIDE SEQUENCE [LARGE SCALE GENOMIC DNA]</scope>
    <source>
        <strain evidence="7">F-2</strain>
    </source>
</reference>
<dbReference type="GO" id="GO:0005737">
    <property type="term" value="C:cytoplasm"/>
    <property type="evidence" value="ECO:0007669"/>
    <property type="project" value="UniProtKB-SubCell"/>
</dbReference>
<keyword evidence="3 6" id="KW-0539">Nucleus</keyword>
<dbReference type="InterPro" id="IPR035206">
    <property type="entry name" value="Proteasome_beta2"/>
</dbReference>
<comment type="similarity">
    <text evidence="6">Belongs to the peptidase T1B family.</text>
</comment>
<dbReference type="InterPro" id="IPR029055">
    <property type="entry name" value="Ntn_hydrolases_N"/>
</dbReference>
<dbReference type="Gene3D" id="3.60.20.10">
    <property type="entry name" value="Glutamine Phosphoribosylpyrophosphate, subunit 1, domain 1"/>
    <property type="match status" value="1"/>
</dbReference>
<accession>A0A212F5L6</accession>
<evidence type="ECO:0000256" key="1">
    <source>
        <dbReference type="ARBA" id="ARBA00022490"/>
    </source>
</evidence>
<comment type="caution">
    <text evidence="7">The sequence shown here is derived from an EMBL/GenBank/DDBJ whole genome shotgun (WGS) entry which is preliminary data.</text>
</comment>
<dbReference type="InterPro" id="IPR016050">
    <property type="entry name" value="Proteasome_bsu_CS"/>
</dbReference>
<evidence type="ECO:0000313" key="7">
    <source>
        <dbReference type="EMBL" id="OWR49026.1"/>
    </source>
</evidence>